<accession>A0ABT4UE36</accession>
<dbReference type="InterPro" id="IPR007037">
    <property type="entry name" value="SIP_rossman_dom"/>
</dbReference>
<dbReference type="Pfam" id="PF08021">
    <property type="entry name" value="FAD_binding_9"/>
    <property type="match status" value="1"/>
</dbReference>
<reference evidence="2 3" key="1">
    <citation type="submission" date="2023-01" db="EMBL/GenBank/DDBJ databases">
        <title>Draft genome sequence of Nocardiopsis sp. RSe5-2 isolated from halophytes.</title>
        <authorList>
            <person name="Duangmal K."/>
            <person name="Chantavorakit T."/>
        </authorList>
    </citation>
    <scope>NUCLEOTIDE SEQUENCE [LARGE SCALE GENOMIC DNA]</scope>
    <source>
        <strain evidence="2 3">RSe5-2</strain>
    </source>
</reference>
<dbReference type="Gene3D" id="2.40.30.10">
    <property type="entry name" value="Translation factors"/>
    <property type="match status" value="1"/>
</dbReference>
<dbReference type="Pfam" id="PF04954">
    <property type="entry name" value="SIP"/>
    <property type="match status" value="1"/>
</dbReference>
<dbReference type="PANTHER" id="PTHR30157:SF0">
    <property type="entry name" value="NADPH-DEPENDENT FERRIC-CHELATE REDUCTASE"/>
    <property type="match status" value="1"/>
</dbReference>
<dbReference type="InterPro" id="IPR039261">
    <property type="entry name" value="FNR_nucleotide-bd"/>
</dbReference>
<evidence type="ECO:0000313" key="2">
    <source>
        <dbReference type="EMBL" id="MDA2815137.1"/>
    </source>
</evidence>
<dbReference type="InterPro" id="IPR017927">
    <property type="entry name" value="FAD-bd_FR_type"/>
</dbReference>
<comment type="caution">
    <text evidence="2">The sequence shown here is derived from an EMBL/GenBank/DDBJ whole genome shotgun (WGS) entry which is preliminary data.</text>
</comment>
<dbReference type="PANTHER" id="PTHR30157">
    <property type="entry name" value="FERRIC REDUCTASE, NADPH-DEPENDENT"/>
    <property type="match status" value="1"/>
</dbReference>
<feature type="domain" description="FAD-binding FR-type" evidence="1">
    <location>
        <begin position="12"/>
        <end position="143"/>
    </location>
</feature>
<dbReference type="RefSeq" id="WP_270690751.1">
    <property type="nucleotide sequence ID" value="NZ_JAQFWQ010000174.1"/>
</dbReference>
<keyword evidence="3" id="KW-1185">Reference proteome</keyword>
<evidence type="ECO:0000259" key="1">
    <source>
        <dbReference type="PROSITE" id="PS51384"/>
    </source>
</evidence>
<dbReference type="PROSITE" id="PS51384">
    <property type="entry name" value="FAD_FR"/>
    <property type="match status" value="1"/>
</dbReference>
<name>A0ABT4UE36_9ACTN</name>
<sequence length="265" mass="28589">MPVQARTETSDVTAVAARAVRTSRVADHMVRVVLAHPSFADPVRFPYHGPDHLIRLLLPGATGVLNLPRSSSGWWKEIQAMDEPDRPRVRNYTVRRIDRARAEIDVDFVLHAENAGPASAWAAAARPGDGIGVLSDRAGYAPPADAADLLLVADETAQPALAAIIESLPADVRALAILEYRPGSAPELPAHPGVERVHLHPADGAEPGEAALAHLEGRDVGPLDYAWISGESTLATSLRRHLVSGRGMDKERVFFCGYWKRGVSH</sequence>
<dbReference type="Proteomes" id="UP001527866">
    <property type="component" value="Unassembled WGS sequence"/>
</dbReference>
<gene>
    <name evidence="2" type="ORF">O4J56_31135</name>
</gene>
<organism evidence="2 3">
    <name type="scientific">Nocardiopsis endophytica</name>
    <dbReference type="NCBI Taxonomy" id="3018445"/>
    <lineage>
        <taxon>Bacteria</taxon>
        <taxon>Bacillati</taxon>
        <taxon>Actinomycetota</taxon>
        <taxon>Actinomycetes</taxon>
        <taxon>Streptosporangiales</taxon>
        <taxon>Nocardiopsidaceae</taxon>
        <taxon>Nocardiopsis</taxon>
    </lineage>
</organism>
<protein>
    <submittedName>
        <fullName evidence="2">Siderophore-interacting protein</fullName>
    </submittedName>
</protein>
<dbReference type="InterPro" id="IPR017938">
    <property type="entry name" value="Riboflavin_synthase-like_b-brl"/>
</dbReference>
<evidence type="ECO:0000313" key="3">
    <source>
        <dbReference type="Proteomes" id="UP001527866"/>
    </source>
</evidence>
<dbReference type="InterPro" id="IPR039374">
    <property type="entry name" value="SIP_fam"/>
</dbReference>
<dbReference type="SUPFAM" id="SSF63380">
    <property type="entry name" value="Riboflavin synthase domain-like"/>
    <property type="match status" value="1"/>
</dbReference>
<dbReference type="CDD" id="cd06193">
    <property type="entry name" value="siderophore_interacting"/>
    <property type="match status" value="1"/>
</dbReference>
<dbReference type="EMBL" id="JAQFWQ010000174">
    <property type="protein sequence ID" value="MDA2815137.1"/>
    <property type="molecule type" value="Genomic_DNA"/>
</dbReference>
<dbReference type="Gene3D" id="3.40.50.80">
    <property type="entry name" value="Nucleotide-binding domain of ferredoxin-NADP reductase (FNR) module"/>
    <property type="match status" value="1"/>
</dbReference>
<proteinExistence type="predicted"/>
<dbReference type="InterPro" id="IPR013113">
    <property type="entry name" value="SIP_FAD-bd"/>
</dbReference>